<dbReference type="PRINTS" id="PR01703">
    <property type="entry name" value="MNSODISMTASE"/>
</dbReference>
<protein>
    <recommendedName>
        <fullName evidence="2">superoxide dismutase</fullName>
        <ecNumber evidence="2">1.15.1.1</ecNumber>
    </recommendedName>
</protein>
<sequence>MNDHYPFVNTPLPYPFDAMEPYIDARTMELHHNKHLQTYVDNLNKALKNYPALHGLSLEELILCPALIPTGIRTAVSRNAGGVYNHRFFFLGLSRAGSSSLPPDSPLGQAVLAAFGSLEAFASAMREAALSVFGSGYAWLTADRRGRLSIVTTANQETPLTRQLCPVITLDVWEHAYYLKYQNRRGDYIDAWLHLINWTEAGLRYDKCRHSTR</sequence>
<name>A0A645DK16_9ZZZZ</name>
<dbReference type="PIRSF" id="PIRSF000349">
    <property type="entry name" value="SODismutase"/>
    <property type="match status" value="1"/>
</dbReference>
<keyword evidence="4 7" id="KW-0560">Oxidoreductase</keyword>
<reference evidence="7" key="1">
    <citation type="submission" date="2019-08" db="EMBL/GenBank/DDBJ databases">
        <authorList>
            <person name="Kucharzyk K."/>
            <person name="Murdoch R.W."/>
            <person name="Higgins S."/>
            <person name="Loffler F."/>
        </authorList>
    </citation>
    <scope>NUCLEOTIDE SEQUENCE</scope>
</reference>
<dbReference type="GO" id="GO:0046872">
    <property type="term" value="F:metal ion binding"/>
    <property type="evidence" value="ECO:0007669"/>
    <property type="project" value="UniProtKB-KW"/>
</dbReference>
<evidence type="ECO:0000256" key="3">
    <source>
        <dbReference type="ARBA" id="ARBA00022723"/>
    </source>
</evidence>
<dbReference type="EC" id="1.15.1.1" evidence="2"/>
<proteinExistence type="inferred from homology"/>
<feature type="domain" description="Manganese/iron superoxide dismutase C-terminal" evidence="6">
    <location>
        <begin position="104"/>
        <end position="201"/>
    </location>
</feature>
<accession>A0A645DK16</accession>
<comment type="caution">
    <text evidence="7">The sequence shown here is derived from an EMBL/GenBank/DDBJ whole genome shotgun (WGS) entry which is preliminary data.</text>
</comment>
<comment type="similarity">
    <text evidence="1">Belongs to the iron/manganese superoxide dismutase family.</text>
</comment>
<evidence type="ECO:0000256" key="4">
    <source>
        <dbReference type="ARBA" id="ARBA00023002"/>
    </source>
</evidence>
<dbReference type="InterPro" id="IPR019831">
    <property type="entry name" value="Mn/Fe_SOD_N"/>
</dbReference>
<organism evidence="7">
    <name type="scientific">bioreactor metagenome</name>
    <dbReference type="NCBI Taxonomy" id="1076179"/>
    <lineage>
        <taxon>unclassified sequences</taxon>
        <taxon>metagenomes</taxon>
        <taxon>ecological metagenomes</taxon>
    </lineage>
</organism>
<keyword evidence="3" id="KW-0479">Metal-binding</keyword>
<evidence type="ECO:0000259" key="5">
    <source>
        <dbReference type="Pfam" id="PF00081"/>
    </source>
</evidence>
<dbReference type="SUPFAM" id="SSF46609">
    <property type="entry name" value="Fe,Mn superoxide dismutase (SOD), N-terminal domain"/>
    <property type="match status" value="1"/>
</dbReference>
<feature type="domain" description="Manganese/iron superoxide dismutase N-terminal" evidence="5">
    <location>
        <begin position="11"/>
        <end position="93"/>
    </location>
</feature>
<dbReference type="PANTHER" id="PTHR43595">
    <property type="entry name" value="37S RIBOSOMAL PROTEIN S26, MITOCHONDRIAL"/>
    <property type="match status" value="1"/>
</dbReference>
<dbReference type="EMBL" id="VSSQ01037048">
    <property type="protein sequence ID" value="MPM89649.1"/>
    <property type="molecule type" value="Genomic_DNA"/>
</dbReference>
<evidence type="ECO:0000313" key="7">
    <source>
        <dbReference type="EMBL" id="MPM89649.1"/>
    </source>
</evidence>
<evidence type="ECO:0000259" key="6">
    <source>
        <dbReference type="Pfam" id="PF02777"/>
    </source>
</evidence>
<evidence type="ECO:0000256" key="2">
    <source>
        <dbReference type="ARBA" id="ARBA00012682"/>
    </source>
</evidence>
<evidence type="ECO:0000256" key="1">
    <source>
        <dbReference type="ARBA" id="ARBA00008714"/>
    </source>
</evidence>
<dbReference type="Pfam" id="PF02777">
    <property type="entry name" value="Sod_Fe_C"/>
    <property type="match status" value="1"/>
</dbReference>
<dbReference type="InterPro" id="IPR019832">
    <property type="entry name" value="Mn/Fe_SOD_C"/>
</dbReference>
<dbReference type="Pfam" id="PF00081">
    <property type="entry name" value="Sod_Fe_N"/>
    <property type="match status" value="1"/>
</dbReference>
<dbReference type="SUPFAM" id="SSF54719">
    <property type="entry name" value="Fe,Mn superoxide dismutase (SOD), C-terminal domain"/>
    <property type="match status" value="1"/>
</dbReference>
<dbReference type="InterPro" id="IPR036324">
    <property type="entry name" value="Mn/Fe_SOD_N_sf"/>
</dbReference>
<dbReference type="PROSITE" id="PS00088">
    <property type="entry name" value="SOD_MN"/>
    <property type="match status" value="1"/>
</dbReference>
<gene>
    <name evidence="7" type="primary">sodA2_3</name>
    <name evidence="7" type="ORF">SDC9_136761</name>
</gene>
<dbReference type="GO" id="GO:0005737">
    <property type="term" value="C:cytoplasm"/>
    <property type="evidence" value="ECO:0007669"/>
    <property type="project" value="TreeGrafter"/>
</dbReference>
<dbReference type="GO" id="GO:0004784">
    <property type="term" value="F:superoxide dismutase activity"/>
    <property type="evidence" value="ECO:0007669"/>
    <property type="project" value="UniProtKB-EC"/>
</dbReference>
<dbReference type="AlphaFoldDB" id="A0A645DK16"/>
<dbReference type="InterPro" id="IPR019833">
    <property type="entry name" value="Mn/Fe_SOD_BS"/>
</dbReference>
<dbReference type="Gene3D" id="1.10.287.990">
    <property type="entry name" value="Fe,Mn superoxide dismutase (SOD) domain"/>
    <property type="match status" value="1"/>
</dbReference>
<dbReference type="PANTHER" id="PTHR43595:SF2">
    <property type="entry name" value="SMALL RIBOSOMAL SUBUNIT PROTEIN MS42"/>
    <property type="match status" value="1"/>
</dbReference>
<dbReference type="InterPro" id="IPR001189">
    <property type="entry name" value="Mn/Fe_SOD"/>
</dbReference>
<dbReference type="Gene3D" id="3.55.40.20">
    <property type="entry name" value="Iron/manganese superoxide dismutase, C-terminal domain"/>
    <property type="match status" value="1"/>
</dbReference>
<dbReference type="InterPro" id="IPR036314">
    <property type="entry name" value="SOD_C_sf"/>
</dbReference>